<organism evidence="1 2">
    <name type="scientific">Methylomarinum roseum</name>
    <dbReference type="NCBI Taxonomy" id="3067653"/>
    <lineage>
        <taxon>Bacteria</taxon>
        <taxon>Pseudomonadati</taxon>
        <taxon>Pseudomonadota</taxon>
        <taxon>Gammaproteobacteria</taxon>
        <taxon>Methylococcales</taxon>
        <taxon>Methylococcaceae</taxon>
        <taxon>Methylomarinum</taxon>
    </lineage>
</organism>
<dbReference type="AlphaFoldDB" id="A0AAU7NW64"/>
<evidence type="ECO:0000313" key="2">
    <source>
        <dbReference type="Proteomes" id="UP001225378"/>
    </source>
</evidence>
<evidence type="ECO:0000313" key="1">
    <source>
        <dbReference type="EMBL" id="XBS21237.1"/>
    </source>
</evidence>
<dbReference type="KEGG" id="mech:Q9L42_003695"/>
<dbReference type="RefSeq" id="WP_305909775.1">
    <property type="nucleotide sequence ID" value="NZ_CP157743.1"/>
</dbReference>
<name>A0AAU7NW64_9GAMM</name>
<accession>A0AAU7NW64</accession>
<evidence type="ECO:0008006" key="3">
    <source>
        <dbReference type="Google" id="ProtNLM"/>
    </source>
</evidence>
<dbReference type="EMBL" id="CP157743">
    <property type="protein sequence ID" value="XBS21237.1"/>
    <property type="molecule type" value="Genomic_DNA"/>
</dbReference>
<protein>
    <recommendedName>
        <fullName evidence="3">Lipoprotein</fullName>
    </recommendedName>
</protein>
<keyword evidence="2" id="KW-1185">Reference proteome</keyword>
<sequence length="143" mass="14849">MNKLNPVYFLFIGLLGCEPAYEPTDPNAEIAANSCDADDVCEVAKTLSTRKGSTSALRLMSDAGPVIVDGPLASESLVTGRITIDGKIISTSPGTTSALVLASDVDSIIVEGRLSVPKLGGKGNAYACLDNNGLLFRSETPCK</sequence>
<reference evidence="1 2" key="1">
    <citation type="journal article" date="2024" name="Microbiology">
        <title>Methylomarinum rosea sp. nov., a novel halophilic methanotrophic bacterium from the hypersaline Lake Elton.</title>
        <authorList>
            <person name="Suleimanov R.Z."/>
            <person name="Oshkin I.Y."/>
            <person name="Danilova O.V."/>
            <person name="Suzina N.E."/>
            <person name="Dedysh S.N."/>
        </authorList>
    </citation>
    <scope>NUCLEOTIDE SEQUENCE [LARGE SCALE GENOMIC DNA]</scope>
    <source>
        <strain evidence="1 2">Ch1-1</strain>
    </source>
</reference>
<dbReference type="Proteomes" id="UP001225378">
    <property type="component" value="Chromosome"/>
</dbReference>
<gene>
    <name evidence="1" type="ORF">Q9L42_003695</name>
</gene>
<dbReference type="PROSITE" id="PS51257">
    <property type="entry name" value="PROKAR_LIPOPROTEIN"/>
    <property type="match status" value="1"/>
</dbReference>
<proteinExistence type="predicted"/>